<dbReference type="InterPro" id="IPR044946">
    <property type="entry name" value="Restrct_endonuc_typeI_TRD_sf"/>
</dbReference>
<dbReference type="RefSeq" id="WP_146535699.1">
    <property type="nucleotide sequence ID" value="NZ_SJPX01000004.1"/>
</dbReference>
<dbReference type="CDD" id="cd17256">
    <property type="entry name" value="RMtype1_S_EcoJA65PI-TRD1-CR1_like"/>
    <property type="match status" value="1"/>
</dbReference>
<dbReference type="InterPro" id="IPR000055">
    <property type="entry name" value="Restrct_endonuc_typeI_TRD"/>
</dbReference>
<feature type="domain" description="Type I restriction modification DNA specificity" evidence="4">
    <location>
        <begin position="256"/>
        <end position="409"/>
    </location>
</feature>
<dbReference type="SUPFAM" id="SSF116734">
    <property type="entry name" value="DNA methylase specificity domain"/>
    <property type="match status" value="2"/>
</dbReference>
<dbReference type="AlphaFoldDB" id="A0A5C6EM23"/>
<keyword evidence="6" id="KW-1185">Reference proteome</keyword>
<evidence type="ECO:0000256" key="2">
    <source>
        <dbReference type="ARBA" id="ARBA00022747"/>
    </source>
</evidence>
<name>A0A5C6EM23_9BACT</name>
<organism evidence="5 6">
    <name type="scientific">Rubripirellula reticaptiva</name>
    <dbReference type="NCBI Taxonomy" id="2528013"/>
    <lineage>
        <taxon>Bacteria</taxon>
        <taxon>Pseudomonadati</taxon>
        <taxon>Planctomycetota</taxon>
        <taxon>Planctomycetia</taxon>
        <taxon>Pirellulales</taxon>
        <taxon>Pirellulaceae</taxon>
        <taxon>Rubripirellula</taxon>
    </lineage>
</organism>
<evidence type="ECO:0000313" key="5">
    <source>
        <dbReference type="EMBL" id="TWU49440.1"/>
    </source>
</evidence>
<keyword evidence="3" id="KW-0238">DNA-binding</keyword>
<evidence type="ECO:0000256" key="1">
    <source>
        <dbReference type="ARBA" id="ARBA00010923"/>
    </source>
</evidence>
<dbReference type="Pfam" id="PF01420">
    <property type="entry name" value="Methylase_S"/>
    <property type="match status" value="1"/>
</dbReference>
<protein>
    <submittedName>
        <fullName evidence="5">EcoKI restriction-modification system protein HsdS</fullName>
    </submittedName>
</protein>
<dbReference type="GO" id="GO:0003677">
    <property type="term" value="F:DNA binding"/>
    <property type="evidence" value="ECO:0007669"/>
    <property type="project" value="UniProtKB-KW"/>
</dbReference>
<reference evidence="5 6" key="1">
    <citation type="submission" date="2019-02" db="EMBL/GenBank/DDBJ databases">
        <title>Deep-cultivation of Planctomycetes and their phenomic and genomic characterization uncovers novel biology.</title>
        <authorList>
            <person name="Wiegand S."/>
            <person name="Jogler M."/>
            <person name="Boedeker C."/>
            <person name="Pinto D."/>
            <person name="Vollmers J."/>
            <person name="Rivas-Marin E."/>
            <person name="Kohn T."/>
            <person name="Peeters S.H."/>
            <person name="Heuer A."/>
            <person name="Rast P."/>
            <person name="Oberbeckmann S."/>
            <person name="Bunk B."/>
            <person name="Jeske O."/>
            <person name="Meyerdierks A."/>
            <person name="Storesund J.E."/>
            <person name="Kallscheuer N."/>
            <person name="Luecker S."/>
            <person name="Lage O.M."/>
            <person name="Pohl T."/>
            <person name="Merkel B.J."/>
            <person name="Hornburger P."/>
            <person name="Mueller R.-W."/>
            <person name="Bruemmer F."/>
            <person name="Labrenz M."/>
            <person name="Spormann A.M."/>
            <person name="Op Den Camp H."/>
            <person name="Overmann J."/>
            <person name="Amann R."/>
            <person name="Jetten M.S.M."/>
            <person name="Mascher T."/>
            <person name="Medema M.H."/>
            <person name="Devos D.P."/>
            <person name="Kaster A.-K."/>
            <person name="Ovreas L."/>
            <person name="Rohde M."/>
            <person name="Galperin M.Y."/>
            <person name="Jogler C."/>
        </authorList>
    </citation>
    <scope>NUCLEOTIDE SEQUENCE [LARGE SCALE GENOMIC DNA]</scope>
    <source>
        <strain evidence="5 6">Poly59</strain>
    </source>
</reference>
<dbReference type="PANTHER" id="PTHR30408:SF13">
    <property type="entry name" value="TYPE I RESTRICTION ENZYME HINDI SPECIFICITY SUBUNIT"/>
    <property type="match status" value="1"/>
</dbReference>
<evidence type="ECO:0000259" key="4">
    <source>
        <dbReference type="Pfam" id="PF01420"/>
    </source>
</evidence>
<dbReference type="Gene3D" id="3.90.220.20">
    <property type="entry name" value="DNA methylase specificity domains"/>
    <property type="match status" value="2"/>
</dbReference>
<comment type="similarity">
    <text evidence="1">Belongs to the type-I restriction system S methylase family.</text>
</comment>
<dbReference type="PANTHER" id="PTHR30408">
    <property type="entry name" value="TYPE-1 RESTRICTION ENZYME ECOKI SPECIFICITY PROTEIN"/>
    <property type="match status" value="1"/>
</dbReference>
<dbReference type="Proteomes" id="UP000317977">
    <property type="component" value="Unassembled WGS sequence"/>
</dbReference>
<evidence type="ECO:0000313" key="6">
    <source>
        <dbReference type="Proteomes" id="UP000317977"/>
    </source>
</evidence>
<proteinExistence type="inferred from homology"/>
<dbReference type="InterPro" id="IPR052021">
    <property type="entry name" value="Type-I_RS_S_subunit"/>
</dbReference>
<sequence>MESEPATECVSLIDCTSDGKISYGIVQPGSHLENGVPIVRVNNFDNGKLDLSSPIKVQPSIEAKHSRTRLVGGEVLLSLVGSTGQSAIAGPELAGWNVARAVAVIRPSAEYSATWIHICLQTPEVMHFLDSRANTTVQKTLNLKDVCEIPILRMPKARRDFIETCWTAVTDKIELNRRTNATLEGMAQALFKSWFVDFDPVIDNALAAGNPIPEELADRAEVRRAALADGTANREAAKPFPAAFQQTDELGWIPEGWEATPISKLLNTISETFPLKSVDEVVFLNTGDILNGRFLHDDLSLTTGLPGQAKKSIRKGDILYSEIRPKNRRFAYVYFDSPNHVVSTKLMVLRAIGNVNSLFAYLILKQEPIIEHLQMLAESRSGTFPQITFDVLSKVQTALPKDPKIVEVFTETILEPTYQKQLRNDASSDELTKLRDTLLPKLISGELRIPEAEKLAEGALA</sequence>
<dbReference type="EMBL" id="SJPX01000004">
    <property type="protein sequence ID" value="TWU49440.1"/>
    <property type="molecule type" value="Genomic_DNA"/>
</dbReference>
<dbReference type="GO" id="GO:0009307">
    <property type="term" value="P:DNA restriction-modification system"/>
    <property type="evidence" value="ECO:0007669"/>
    <property type="project" value="UniProtKB-KW"/>
</dbReference>
<keyword evidence="2" id="KW-0680">Restriction system</keyword>
<accession>A0A5C6EM23</accession>
<dbReference type="OrthoDB" id="9811611at2"/>
<evidence type="ECO:0000256" key="3">
    <source>
        <dbReference type="ARBA" id="ARBA00023125"/>
    </source>
</evidence>
<gene>
    <name evidence="5" type="ORF">Poly59_40550</name>
</gene>
<comment type="caution">
    <text evidence="5">The sequence shown here is derived from an EMBL/GenBank/DDBJ whole genome shotgun (WGS) entry which is preliminary data.</text>
</comment>